<organism evidence="1 2">
    <name type="scientific">Colletotrichum incanum</name>
    <name type="common">Soybean anthracnose fungus</name>
    <dbReference type="NCBI Taxonomy" id="1573173"/>
    <lineage>
        <taxon>Eukaryota</taxon>
        <taxon>Fungi</taxon>
        <taxon>Dikarya</taxon>
        <taxon>Ascomycota</taxon>
        <taxon>Pezizomycotina</taxon>
        <taxon>Sordariomycetes</taxon>
        <taxon>Hypocreomycetidae</taxon>
        <taxon>Glomerellales</taxon>
        <taxon>Glomerellaceae</taxon>
        <taxon>Colletotrichum</taxon>
        <taxon>Colletotrichum spaethianum species complex</taxon>
    </lineage>
</organism>
<feature type="non-terminal residue" evidence="1">
    <location>
        <position position="86"/>
    </location>
</feature>
<sequence>MDGFQLVSRHWPVSQSSSVVPNVCPRCGIPPTLVSCGCKVSLVRHDEPGGWGPSIIHLMRQSQPQPQSQAWLRFRGQRQSINATVL</sequence>
<protein>
    <submittedName>
        <fullName evidence="1">Uncharacterized protein</fullName>
    </submittedName>
</protein>
<keyword evidence="2" id="KW-1185">Reference proteome</keyword>
<reference evidence="1 2" key="1">
    <citation type="submission" date="2015-06" db="EMBL/GenBank/DDBJ databases">
        <title>Survival trade-offs in plant roots during colonization by closely related pathogenic and mutualistic fungi.</title>
        <authorList>
            <person name="Hacquard S."/>
            <person name="Kracher B."/>
            <person name="Hiruma K."/>
            <person name="Weinman A."/>
            <person name="Muench P."/>
            <person name="Garrido Oter R."/>
            <person name="Ver Loren van Themaat E."/>
            <person name="Dallerey J.-F."/>
            <person name="Damm U."/>
            <person name="Henrissat B."/>
            <person name="Lespinet O."/>
            <person name="Thon M."/>
            <person name="Kemen E."/>
            <person name="McHardy A.C."/>
            <person name="Schulze-Lefert P."/>
            <person name="O'Connell R.J."/>
        </authorList>
    </citation>
    <scope>NUCLEOTIDE SEQUENCE [LARGE SCALE GENOMIC DNA]</scope>
    <source>
        <strain evidence="1 2">MAFF 238704</strain>
    </source>
</reference>
<dbReference type="AlphaFoldDB" id="A0A167BD91"/>
<name>A0A167BD91_COLIC</name>
<dbReference type="Proteomes" id="UP000076584">
    <property type="component" value="Unassembled WGS sequence"/>
</dbReference>
<dbReference type="EMBL" id="LFIW01001736">
    <property type="protein sequence ID" value="KZL81179.1"/>
    <property type="molecule type" value="Genomic_DNA"/>
</dbReference>
<evidence type="ECO:0000313" key="2">
    <source>
        <dbReference type="Proteomes" id="UP000076584"/>
    </source>
</evidence>
<proteinExistence type="predicted"/>
<evidence type="ECO:0000313" key="1">
    <source>
        <dbReference type="EMBL" id="KZL81179.1"/>
    </source>
</evidence>
<gene>
    <name evidence="1" type="ORF">CI238_13185</name>
</gene>
<comment type="caution">
    <text evidence="1">The sequence shown here is derived from an EMBL/GenBank/DDBJ whole genome shotgun (WGS) entry which is preliminary data.</text>
</comment>
<accession>A0A167BD91</accession>